<dbReference type="InterPro" id="IPR008930">
    <property type="entry name" value="Terpenoid_cyclase/PrenylTrfase"/>
</dbReference>
<name>A0A9X2P2D4_9BACT</name>
<dbReference type="Proteomes" id="UP001142175">
    <property type="component" value="Unassembled WGS sequence"/>
</dbReference>
<protein>
    <submittedName>
        <fullName evidence="1">Delta-aminolevulinic acid dehydratase</fullName>
    </submittedName>
</protein>
<keyword evidence="2" id="KW-1185">Reference proteome</keyword>
<comment type="caution">
    <text evidence="1">The sequence shown here is derived from an EMBL/GenBank/DDBJ whole genome shotgun (WGS) entry which is preliminary data.</text>
</comment>
<reference evidence="1" key="1">
    <citation type="submission" date="2022-08" db="EMBL/GenBank/DDBJ databases">
        <authorList>
            <person name="Zhang D."/>
        </authorList>
    </citation>
    <scope>NUCLEOTIDE SEQUENCE</scope>
    <source>
        <strain evidence="1">XJ19-11</strain>
    </source>
</reference>
<evidence type="ECO:0000313" key="1">
    <source>
        <dbReference type="EMBL" id="MCR9014619.1"/>
    </source>
</evidence>
<dbReference type="EMBL" id="JANSUY010000003">
    <property type="protein sequence ID" value="MCR9014619.1"/>
    <property type="molecule type" value="Genomic_DNA"/>
</dbReference>
<dbReference type="AlphaFoldDB" id="A0A9X2P2D4"/>
<accession>A0A9X2P2D4</accession>
<organism evidence="1 2">
    <name type="scientific">Aquiflexum gelatinilyticum</name>
    <dbReference type="NCBI Taxonomy" id="2961943"/>
    <lineage>
        <taxon>Bacteria</taxon>
        <taxon>Pseudomonadati</taxon>
        <taxon>Bacteroidota</taxon>
        <taxon>Cytophagia</taxon>
        <taxon>Cytophagales</taxon>
        <taxon>Cyclobacteriaceae</taxon>
        <taxon>Aquiflexum</taxon>
    </lineage>
</organism>
<dbReference type="Gene3D" id="1.50.10.20">
    <property type="match status" value="1"/>
</dbReference>
<sequence length="305" mass="35715">MAKAIPSDEAFYKKEIGFLLELLVKNKSVGYSGICWGYDFDWEARYTKINAYVPTSVATGIITNSLFESYLIFPNEKIKEIILDAVNFVLKDLNRSYEGDLFCFSYSPVDKQFVLNASLKAARLLSQAYFFNSDPELKKIAKTAVQYVTRVQKENGSWPYAMHDARSWADNYHTGYNLDCIDAYMNLCKDQEFKNEFEKGLQFYITNFFENEEIPKFYDNKIFPIDSTAAAQSLLSLSRFGKLDLAKKVGLWMCNNMQDKNGGFYFRIHKHYKDKTIFMRWNNAWMFAGLSYYLYQNHNKEYENK</sequence>
<evidence type="ECO:0000313" key="2">
    <source>
        <dbReference type="Proteomes" id="UP001142175"/>
    </source>
</evidence>
<proteinExistence type="predicted"/>
<gene>
    <name evidence="1" type="ORF">NU887_06190</name>
</gene>
<dbReference type="SUPFAM" id="SSF48239">
    <property type="entry name" value="Terpenoid cyclases/Protein prenyltransferases"/>
    <property type="match status" value="1"/>
</dbReference>
<dbReference type="RefSeq" id="WP_258422501.1">
    <property type="nucleotide sequence ID" value="NZ_JANSUY010000003.1"/>
</dbReference>